<name>A0A843V8E9_COLES</name>
<dbReference type="AlphaFoldDB" id="A0A843V8E9"/>
<evidence type="ECO:0000256" key="1">
    <source>
        <dbReference type="SAM" id="MobiDB-lite"/>
    </source>
</evidence>
<protein>
    <submittedName>
        <fullName evidence="2">Uncharacterized protein</fullName>
    </submittedName>
</protein>
<accession>A0A843V8E9</accession>
<feature type="region of interest" description="Disordered" evidence="1">
    <location>
        <begin position="279"/>
        <end position="319"/>
    </location>
</feature>
<feature type="non-terminal residue" evidence="2">
    <location>
        <position position="1"/>
    </location>
</feature>
<evidence type="ECO:0000313" key="2">
    <source>
        <dbReference type="EMBL" id="MQL92165.1"/>
    </source>
</evidence>
<dbReference type="Proteomes" id="UP000652761">
    <property type="component" value="Unassembled WGS sequence"/>
</dbReference>
<feature type="region of interest" description="Disordered" evidence="1">
    <location>
        <begin position="227"/>
        <end position="248"/>
    </location>
</feature>
<proteinExistence type="predicted"/>
<sequence length="359" mass="39577">MSSPASFAVAVGLRRIIYSRPRPCIASAPPPLTCAPRPPAHRRRVRFSPRSRPFSPSLRRSACCPTLGCRCCSCRSREILPVVASLLSLKRLCSRYYRSDCCRSALLASLLLRLSQRTIVVVASQHAACARRIRLRSTPPSSHCLLRPRNRSSRASAAPTVAAPPCSRRGCSDCPAHQRPPTRPLHRLFRAPTLDCCRAPCTASSAWAKIPKILLRFSANETRRLRDEVFSGPTNQRSDGVAPEELQEQEDDIPQNLMHLPFMNNGAKCGRRRGWQGRCGIEKTGAKPSTSAADQHRRRQRRDPTSSSDDDDINGEWNKGITLKGSITAESPLALRRSFRSRRGVLACASGVAAPKSIS</sequence>
<reference evidence="2" key="1">
    <citation type="submission" date="2017-07" db="EMBL/GenBank/DDBJ databases">
        <title>Taro Niue Genome Assembly and Annotation.</title>
        <authorList>
            <person name="Atibalentja N."/>
            <person name="Keating K."/>
            <person name="Fields C.J."/>
        </authorList>
    </citation>
    <scope>NUCLEOTIDE SEQUENCE</scope>
    <source>
        <strain evidence="2">Niue_2</strain>
        <tissue evidence="2">Leaf</tissue>
    </source>
</reference>
<dbReference type="EMBL" id="NMUH01001418">
    <property type="protein sequence ID" value="MQL92165.1"/>
    <property type="molecule type" value="Genomic_DNA"/>
</dbReference>
<organism evidence="2 3">
    <name type="scientific">Colocasia esculenta</name>
    <name type="common">Wild taro</name>
    <name type="synonym">Arum esculentum</name>
    <dbReference type="NCBI Taxonomy" id="4460"/>
    <lineage>
        <taxon>Eukaryota</taxon>
        <taxon>Viridiplantae</taxon>
        <taxon>Streptophyta</taxon>
        <taxon>Embryophyta</taxon>
        <taxon>Tracheophyta</taxon>
        <taxon>Spermatophyta</taxon>
        <taxon>Magnoliopsida</taxon>
        <taxon>Liliopsida</taxon>
        <taxon>Araceae</taxon>
        <taxon>Aroideae</taxon>
        <taxon>Colocasieae</taxon>
        <taxon>Colocasia</taxon>
    </lineage>
</organism>
<comment type="caution">
    <text evidence="2">The sequence shown here is derived from an EMBL/GenBank/DDBJ whole genome shotgun (WGS) entry which is preliminary data.</text>
</comment>
<evidence type="ECO:0000313" key="3">
    <source>
        <dbReference type="Proteomes" id="UP000652761"/>
    </source>
</evidence>
<keyword evidence="3" id="KW-1185">Reference proteome</keyword>
<gene>
    <name evidence="2" type="ORF">Taro_024786</name>
</gene>